<dbReference type="EMBL" id="QWEH01000021">
    <property type="protein sequence ID" value="RHW29657.1"/>
    <property type="molecule type" value="Genomic_DNA"/>
</dbReference>
<gene>
    <name evidence="1" type="ORF">D1B32_20805</name>
</gene>
<keyword evidence="2" id="KW-1185">Reference proteome</keyword>
<dbReference type="InterPro" id="IPR043148">
    <property type="entry name" value="TagF_C"/>
</dbReference>
<accession>A0A417YAW7</accession>
<reference evidence="1 2" key="1">
    <citation type="journal article" date="2007" name="Int. J. Syst. Evol. Microbiol.">
        <title>Oceanobacillus profundus sp. nov., isolated from a deep-sea sediment core.</title>
        <authorList>
            <person name="Kim Y.G."/>
            <person name="Choi D.H."/>
            <person name="Hyun S."/>
            <person name="Cho B.C."/>
        </authorList>
    </citation>
    <scope>NUCLEOTIDE SEQUENCE [LARGE SCALE GENOMIC DNA]</scope>
    <source>
        <strain evidence="1 2">DSM 18246</strain>
    </source>
</reference>
<dbReference type="SUPFAM" id="SSF53756">
    <property type="entry name" value="UDP-Glycosyltransferase/glycogen phosphorylase"/>
    <property type="match status" value="1"/>
</dbReference>
<organism evidence="1 2">
    <name type="scientific">Oceanobacillus profundus</name>
    <dbReference type="NCBI Taxonomy" id="372463"/>
    <lineage>
        <taxon>Bacteria</taxon>
        <taxon>Bacillati</taxon>
        <taxon>Bacillota</taxon>
        <taxon>Bacilli</taxon>
        <taxon>Bacillales</taxon>
        <taxon>Bacillaceae</taxon>
        <taxon>Oceanobacillus</taxon>
    </lineage>
</organism>
<dbReference type="Proteomes" id="UP000285456">
    <property type="component" value="Unassembled WGS sequence"/>
</dbReference>
<evidence type="ECO:0000313" key="2">
    <source>
        <dbReference type="Proteomes" id="UP000285456"/>
    </source>
</evidence>
<evidence type="ECO:0000313" key="1">
    <source>
        <dbReference type="EMBL" id="RHW29657.1"/>
    </source>
</evidence>
<sequence>MNTTSRNYWSLYVEFLEAFKDLKYKGFSIPYLCHFRSLNHRNNYIWEHLSSEEFIKSLSHEVKDKKTMQQIFSSYKQTHINRKGSKLFKKASHANGKVVLYDVYNLMRFPKEIMTKHFPSADTIFLQDYNPKEQPKVIEGIPEAGIPSHYLDEYRVNVSSNIQILKGKVDEIISTYTDHPMFNNETFKQYFYMQIEGIVNRIEETNRYFRMNPVSCIVFSSTHYYQSRTIAMVAAEMGIPTICMQHGIIGDEIGYMPKIADVDAVYSNFEVNWFKQLGLSDQAVEIIGHPRFDAIHQGPSISKNELEKQLELKPNKKMILMIVRGKIQMEKWETFIDNFDGIDNYNIVIKDFRYLKPHELTAKSPDVYPSKHFQLYDLIHHSDLVVSYISTVGLEAMIAKKPVFVLSTPFPTYTGYFDFLGELAQPDPLIITEMINNYFIDEKFKELVEEKREAFLSQAYPAAKPSGDRLVDLINRLAN</sequence>
<name>A0A417YAW7_9BACI</name>
<dbReference type="Gene3D" id="3.40.50.12580">
    <property type="match status" value="1"/>
</dbReference>
<comment type="caution">
    <text evidence="1">The sequence shown here is derived from an EMBL/GenBank/DDBJ whole genome shotgun (WGS) entry which is preliminary data.</text>
</comment>
<dbReference type="OrthoDB" id="2622399at2"/>
<dbReference type="AlphaFoldDB" id="A0A417YAW7"/>
<protein>
    <submittedName>
        <fullName evidence="1">Uncharacterized protein</fullName>
    </submittedName>
</protein>
<proteinExistence type="predicted"/>
<dbReference type="RefSeq" id="WP_118890343.1">
    <property type="nucleotide sequence ID" value="NZ_PHUT01000021.1"/>
</dbReference>